<dbReference type="Gene3D" id="3.40.50.170">
    <property type="entry name" value="Formyl transferase, N-terminal domain"/>
    <property type="match status" value="1"/>
</dbReference>
<evidence type="ECO:0000259" key="5">
    <source>
        <dbReference type="Pfam" id="PF00551"/>
    </source>
</evidence>
<evidence type="ECO:0000256" key="2">
    <source>
        <dbReference type="ARBA" id="ARBA00022679"/>
    </source>
</evidence>
<feature type="binding site" evidence="4">
    <location>
        <begin position="11"/>
        <end position="13"/>
    </location>
    <ligand>
        <name>N(1)-(5-phospho-beta-D-ribosyl)glycinamide</name>
        <dbReference type="ChEBI" id="CHEBI:143788"/>
    </ligand>
</feature>
<dbReference type="InterPro" id="IPR036477">
    <property type="entry name" value="Formyl_transf_N_sf"/>
</dbReference>
<comment type="pathway">
    <text evidence="1 4">Purine metabolism; IMP biosynthesis via de novo pathway; N(2)-formyl-N(1)-(5-phospho-D-ribosyl)glycinamide from N(1)-(5-phospho-D-ribosyl)glycinamide (10-formyl THF route): step 1/1.</text>
</comment>
<keyword evidence="7" id="KW-1185">Reference proteome</keyword>
<evidence type="ECO:0000313" key="7">
    <source>
        <dbReference type="Proteomes" id="UP000078292"/>
    </source>
</evidence>
<dbReference type="AlphaFoldDB" id="A0A1B7LY65"/>
<dbReference type="InterPro" id="IPR004607">
    <property type="entry name" value="GART"/>
</dbReference>
<dbReference type="RefSeq" id="WP_043057487.1">
    <property type="nucleotide sequence ID" value="NZ_LXEY01000020.1"/>
</dbReference>
<keyword evidence="3 4" id="KW-0658">Purine biosynthesis</keyword>
<feature type="domain" description="Formyl transferase N-terminal" evidence="5">
    <location>
        <begin position="1"/>
        <end position="180"/>
    </location>
</feature>
<dbReference type="PANTHER" id="PTHR43369">
    <property type="entry name" value="PHOSPHORIBOSYLGLYCINAMIDE FORMYLTRANSFERASE"/>
    <property type="match status" value="1"/>
</dbReference>
<dbReference type="Proteomes" id="UP000078292">
    <property type="component" value="Unassembled WGS sequence"/>
</dbReference>
<feature type="site" description="Raises pKa of active site His" evidence="4">
    <location>
        <position position="144"/>
    </location>
</feature>
<dbReference type="GO" id="GO:0004644">
    <property type="term" value="F:phosphoribosylglycinamide formyltransferase activity"/>
    <property type="evidence" value="ECO:0007669"/>
    <property type="project" value="UniProtKB-UniRule"/>
</dbReference>
<dbReference type="UniPathway" id="UPA00074">
    <property type="reaction ID" value="UER00126"/>
</dbReference>
<dbReference type="OrthoDB" id="9806170at2"/>
<sequence length="201" mass="21253">MRLVVLLSGSGSNFQIIIDAVAAGQLDVDIVAAGSDVADAYGLARAETAGIETFVVDYTAYDSRAAWTMALAEHVAAYQPDIVLSSGLMRIVGEEFITRFAGRFINTHPALLPSFPGAHAVADALDAGVVVTGTTLHIVDAGVDTGPILDQRSVAISPDDDEASLHEKIKVAERQMLLENLARLAAGTTPEQLIRPYAKPR</sequence>
<comment type="caution">
    <text evidence="4">Lacks conserved residue(s) required for the propagation of feature annotation.</text>
</comment>
<name>A0A1B7LY65_9MICC</name>
<protein>
    <recommendedName>
        <fullName evidence="4">Phosphoribosylglycinamide formyltransferase</fullName>
        <ecNumber evidence="4">2.1.2.2</ecNumber>
    </recommendedName>
    <alternativeName>
        <fullName evidence="4">5'-phosphoribosylglycinamide transformylase</fullName>
    </alternativeName>
    <alternativeName>
        <fullName evidence="4">GAR transformylase</fullName>
        <shortName evidence="4">GART</shortName>
    </alternativeName>
</protein>
<comment type="caution">
    <text evidence="6">The sequence shown here is derived from an EMBL/GenBank/DDBJ whole genome shotgun (WGS) entry which is preliminary data.</text>
</comment>
<feature type="active site" description="Proton donor" evidence="4">
    <location>
        <position position="108"/>
    </location>
</feature>
<accession>A0A1B7LY65</accession>
<evidence type="ECO:0000256" key="3">
    <source>
        <dbReference type="ARBA" id="ARBA00022755"/>
    </source>
</evidence>
<dbReference type="HAMAP" id="MF_01930">
    <property type="entry name" value="PurN"/>
    <property type="match status" value="1"/>
</dbReference>
<proteinExistence type="inferred from homology"/>
<gene>
    <name evidence="4" type="primary">purN</name>
    <name evidence="6" type="ORF">A6F49_12285</name>
</gene>
<dbReference type="InterPro" id="IPR002376">
    <property type="entry name" value="Formyl_transf_N"/>
</dbReference>
<dbReference type="GO" id="GO:0005829">
    <property type="term" value="C:cytosol"/>
    <property type="evidence" value="ECO:0007669"/>
    <property type="project" value="TreeGrafter"/>
</dbReference>
<comment type="catalytic activity">
    <reaction evidence="4">
        <text>N(1)-(5-phospho-beta-D-ribosyl)glycinamide + (6R)-10-formyltetrahydrofolate = N(2)-formyl-N(1)-(5-phospho-beta-D-ribosyl)glycinamide + (6S)-5,6,7,8-tetrahydrofolate + H(+)</text>
        <dbReference type="Rhea" id="RHEA:15053"/>
        <dbReference type="ChEBI" id="CHEBI:15378"/>
        <dbReference type="ChEBI" id="CHEBI:57453"/>
        <dbReference type="ChEBI" id="CHEBI:143788"/>
        <dbReference type="ChEBI" id="CHEBI:147286"/>
        <dbReference type="ChEBI" id="CHEBI:195366"/>
        <dbReference type="EC" id="2.1.2.2"/>
    </reaction>
</comment>
<comment type="similarity">
    <text evidence="4">Belongs to the GART family.</text>
</comment>
<dbReference type="PANTHER" id="PTHR43369:SF2">
    <property type="entry name" value="PHOSPHORIBOSYLGLYCINAMIDE FORMYLTRANSFERASE"/>
    <property type="match status" value="1"/>
</dbReference>
<feature type="binding site" evidence="4">
    <location>
        <position position="106"/>
    </location>
    <ligand>
        <name>(6R)-10-formyltetrahydrofolate</name>
        <dbReference type="ChEBI" id="CHEBI:195366"/>
    </ligand>
</feature>
<dbReference type="EMBL" id="LXEY01000020">
    <property type="protein sequence ID" value="OAV60167.1"/>
    <property type="molecule type" value="Genomic_DNA"/>
</dbReference>
<comment type="function">
    <text evidence="4">Catalyzes the transfer of a formyl group from 10-formyltetrahydrofolate to 5-phospho-ribosyl-glycinamide (GAR), producing 5-phospho-ribosyl-N-formylglycinamide (FGAR) and tetrahydrofolate.</text>
</comment>
<evidence type="ECO:0000313" key="6">
    <source>
        <dbReference type="EMBL" id="OAV60167.1"/>
    </source>
</evidence>
<evidence type="ECO:0000256" key="4">
    <source>
        <dbReference type="HAMAP-Rule" id="MF_01930"/>
    </source>
</evidence>
<evidence type="ECO:0000256" key="1">
    <source>
        <dbReference type="ARBA" id="ARBA00005054"/>
    </source>
</evidence>
<dbReference type="CDD" id="cd08645">
    <property type="entry name" value="FMT_core_GART"/>
    <property type="match status" value="1"/>
</dbReference>
<dbReference type="EC" id="2.1.2.2" evidence="4"/>
<dbReference type="STRING" id="1837282.A6F49_12285"/>
<organism evidence="6 7">
    <name type="scientific">Enteractinococcus helveticum</name>
    <dbReference type="NCBI Taxonomy" id="1837282"/>
    <lineage>
        <taxon>Bacteria</taxon>
        <taxon>Bacillati</taxon>
        <taxon>Actinomycetota</taxon>
        <taxon>Actinomycetes</taxon>
        <taxon>Micrococcales</taxon>
        <taxon>Micrococcaceae</taxon>
    </lineage>
</organism>
<dbReference type="Pfam" id="PF00551">
    <property type="entry name" value="Formyl_trans_N"/>
    <property type="match status" value="1"/>
</dbReference>
<reference evidence="6 7" key="1">
    <citation type="submission" date="2016-04" db="EMBL/GenBank/DDBJ databases">
        <title>First whole genome shotgun sequence of the bacterium Enteractinococcus sp. strain UASWS1574.</title>
        <authorList>
            <person name="Crovadore J."/>
            <person name="Chablais R."/>
            <person name="Lefort F."/>
        </authorList>
    </citation>
    <scope>NUCLEOTIDE SEQUENCE [LARGE SCALE GENOMIC DNA]</scope>
    <source>
        <strain evidence="6 7">UASWS1574</strain>
    </source>
</reference>
<keyword evidence="2 4" id="KW-0808">Transferase</keyword>
<feature type="binding site" evidence="4">
    <location>
        <begin position="89"/>
        <end position="92"/>
    </location>
    <ligand>
        <name>(6R)-10-formyltetrahydrofolate</name>
        <dbReference type="ChEBI" id="CHEBI:195366"/>
    </ligand>
</feature>
<dbReference type="SUPFAM" id="SSF53328">
    <property type="entry name" value="Formyltransferase"/>
    <property type="match status" value="1"/>
</dbReference>
<dbReference type="NCBIfam" id="TIGR00639">
    <property type="entry name" value="PurN"/>
    <property type="match status" value="1"/>
</dbReference>
<dbReference type="GO" id="GO:0006189">
    <property type="term" value="P:'de novo' IMP biosynthetic process"/>
    <property type="evidence" value="ECO:0007669"/>
    <property type="project" value="UniProtKB-UniRule"/>
</dbReference>